<reference evidence="1 2" key="1">
    <citation type="journal article" date="2019" name="Commun. Biol.">
        <title>The bagworm genome reveals a unique fibroin gene that provides high tensile strength.</title>
        <authorList>
            <person name="Kono N."/>
            <person name="Nakamura H."/>
            <person name="Ohtoshi R."/>
            <person name="Tomita M."/>
            <person name="Numata K."/>
            <person name="Arakawa K."/>
        </authorList>
    </citation>
    <scope>NUCLEOTIDE SEQUENCE [LARGE SCALE GENOMIC DNA]</scope>
</reference>
<protein>
    <submittedName>
        <fullName evidence="1">Uncharacterized protein</fullName>
    </submittedName>
</protein>
<sequence length="79" mass="8897">MSGNRRGRRRLALYDPINIGKSRRNFITTQYKDIGVVTCILPFNISPAACARRVRPRLSGVHMLLSNWSRTMNAPLGPS</sequence>
<gene>
    <name evidence="1" type="ORF">EVAR_46231_1</name>
</gene>
<proteinExistence type="predicted"/>
<dbReference type="EMBL" id="BGZK01000898">
    <property type="protein sequence ID" value="GBP64467.1"/>
    <property type="molecule type" value="Genomic_DNA"/>
</dbReference>
<keyword evidence="2" id="KW-1185">Reference proteome</keyword>
<organism evidence="1 2">
    <name type="scientific">Eumeta variegata</name>
    <name type="common">Bagworm moth</name>
    <name type="synonym">Eumeta japonica</name>
    <dbReference type="NCBI Taxonomy" id="151549"/>
    <lineage>
        <taxon>Eukaryota</taxon>
        <taxon>Metazoa</taxon>
        <taxon>Ecdysozoa</taxon>
        <taxon>Arthropoda</taxon>
        <taxon>Hexapoda</taxon>
        <taxon>Insecta</taxon>
        <taxon>Pterygota</taxon>
        <taxon>Neoptera</taxon>
        <taxon>Endopterygota</taxon>
        <taxon>Lepidoptera</taxon>
        <taxon>Glossata</taxon>
        <taxon>Ditrysia</taxon>
        <taxon>Tineoidea</taxon>
        <taxon>Psychidae</taxon>
        <taxon>Oiketicinae</taxon>
        <taxon>Eumeta</taxon>
    </lineage>
</organism>
<comment type="caution">
    <text evidence="1">The sequence shown here is derived from an EMBL/GenBank/DDBJ whole genome shotgun (WGS) entry which is preliminary data.</text>
</comment>
<name>A0A4C1XQE8_EUMVA</name>
<dbReference type="Proteomes" id="UP000299102">
    <property type="component" value="Unassembled WGS sequence"/>
</dbReference>
<accession>A0A4C1XQE8</accession>
<dbReference type="AlphaFoldDB" id="A0A4C1XQE8"/>
<evidence type="ECO:0000313" key="1">
    <source>
        <dbReference type="EMBL" id="GBP64467.1"/>
    </source>
</evidence>
<evidence type="ECO:0000313" key="2">
    <source>
        <dbReference type="Proteomes" id="UP000299102"/>
    </source>
</evidence>